<dbReference type="InterPro" id="IPR000700">
    <property type="entry name" value="PAS-assoc_C"/>
</dbReference>
<dbReference type="PROSITE" id="PS50113">
    <property type="entry name" value="PAC"/>
    <property type="match status" value="1"/>
</dbReference>
<dbReference type="RefSeq" id="WP_169402341.1">
    <property type="nucleotide sequence ID" value="NZ_JAADJU010000003.1"/>
</dbReference>
<evidence type="ECO:0000259" key="2">
    <source>
        <dbReference type="PROSITE" id="PS50113"/>
    </source>
</evidence>
<dbReference type="SMART" id="SM00091">
    <property type="entry name" value="PAS"/>
    <property type="match status" value="1"/>
</dbReference>
<dbReference type="InterPro" id="IPR052163">
    <property type="entry name" value="DGC-Regulatory_Protein"/>
</dbReference>
<organism evidence="3 4">
    <name type="scientific">Rouxiella aceris</name>
    <dbReference type="NCBI Taxonomy" id="2703884"/>
    <lineage>
        <taxon>Bacteria</taxon>
        <taxon>Pseudomonadati</taxon>
        <taxon>Pseudomonadota</taxon>
        <taxon>Gammaproteobacteria</taxon>
        <taxon>Enterobacterales</taxon>
        <taxon>Yersiniaceae</taxon>
        <taxon>Rouxiella</taxon>
    </lineage>
</organism>
<evidence type="ECO:0000313" key="4">
    <source>
        <dbReference type="Proteomes" id="UP000585363"/>
    </source>
</evidence>
<accession>A0A848MHK5</accession>
<evidence type="ECO:0000259" key="1">
    <source>
        <dbReference type="PROSITE" id="PS50112"/>
    </source>
</evidence>
<dbReference type="InterPro" id="IPR000014">
    <property type="entry name" value="PAS"/>
</dbReference>
<dbReference type="Gene3D" id="3.30.450.20">
    <property type="entry name" value="PAS domain"/>
    <property type="match status" value="1"/>
</dbReference>
<sequence length="495" mass="55231">MSLTAFSTSFMQGDVASRLSLQHPSLFYTVVEQSSVAISITDPDARICYANSAFCRQTGFALDDLLGKNHRLLASQQTPATVYQHLWQTLLQGKPWNGQLINRRHDGSFYLADVTITPIFSADGQLEHYLGMHKDISESYALEQRLRNHITLITEVLNNIPAAVVVVDEHDKVVMDNLAYKTLCADCGGRELLLEMGYPQRKEALLSGELVPVTLRGSLHWLSFGQWPLQGVNEEASRYFTDTLPPKNLMVITDCSDQYRRQQQGRLDRLKQKLTNGKLLAAIRESLDAALVQLNGPINMLAAARRLNGEENGNMALEFAWREGEQAVNRLQACRPSLDFEPVKQWSLSEFFNDLNALYDSRFLSAGELSCQAIPPDLQAIGQRTQILAALSLWIDHTLSQSQSISAASLSMQIVATQESGFVCLTLTDNVHLEQVRYTRPETAFSSPGKGMELRLIQTLVAHHRGSLDLSARREGGTSLTLRLPLAQAYRGEEK</sequence>
<dbReference type="CDD" id="cd00130">
    <property type="entry name" value="PAS"/>
    <property type="match status" value="1"/>
</dbReference>
<dbReference type="InterPro" id="IPR014285">
    <property type="entry name" value="N_fixation_neg-reg_NifL"/>
</dbReference>
<dbReference type="InterPro" id="IPR035965">
    <property type="entry name" value="PAS-like_dom_sf"/>
</dbReference>
<dbReference type="Proteomes" id="UP000585363">
    <property type="component" value="Unassembled WGS sequence"/>
</dbReference>
<proteinExistence type="predicted"/>
<dbReference type="SUPFAM" id="SSF55874">
    <property type="entry name" value="ATPase domain of HSP90 chaperone/DNA topoisomerase II/histidine kinase"/>
    <property type="match status" value="1"/>
</dbReference>
<dbReference type="GO" id="GO:0006355">
    <property type="term" value="P:regulation of DNA-templated transcription"/>
    <property type="evidence" value="ECO:0007669"/>
    <property type="project" value="InterPro"/>
</dbReference>
<feature type="domain" description="PAC" evidence="2">
    <location>
        <begin position="94"/>
        <end position="148"/>
    </location>
</feature>
<evidence type="ECO:0000313" key="3">
    <source>
        <dbReference type="EMBL" id="NMP26649.1"/>
    </source>
</evidence>
<dbReference type="SUPFAM" id="SSF55785">
    <property type="entry name" value="PYP-like sensor domain (PAS domain)"/>
    <property type="match status" value="1"/>
</dbReference>
<dbReference type="InterPro" id="IPR001610">
    <property type="entry name" value="PAC"/>
</dbReference>
<name>A0A848MHK5_9GAMM</name>
<dbReference type="NCBIfam" id="TIGR02938">
    <property type="entry name" value="nifL_nitrog"/>
    <property type="match status" value="1"/>
</dbReference>
<feature type="domain" description="PAS" evidence="1">
    <location>
        <begin position="23"/>
        <end position="69"/>
    </location>
</feature>
<dbReference type="Pfam" id="PF00989">
    <property type="entry name" value="PAS"/>
    <property type="match status" value="1"/>
</dbReference>
<dbReference type="EMBL" id="JAADJU010000003">
    <property type="protein sequence ID" value="NMP26649.1"/>
    <property type="molecule type" value="Genomic_DNA"/>
</dbReference>
<comment type="caution">
    <text evidence="3">The sequence shown here is derived from an EMBL/GenBank/DDBJ whole genome shotgun (WGS) entry which is preliminary data.</text>
</comment>
<dbReference type="Gene3D" id="3.30.565.10">
    <property type="entry name" value="Histidine kinase-like ATPase, C-terminal domain"/>
    <property type="match status" value="1"/>
</dbReference>
<dbReference type="NCBIfam" id="TIGR00229">
    <property type="entry name" value="sensory_box"/>
    <property type="match status" value="1"/>
</dbReference>
<reference evidence="3 4" key="2">
    <citation type="submission" date="2020-06" db="EMBL/GenBank/DDBJ databases">
        <title>Polyphasic characterization of a Rahnella strain isolated from tree sap.</title>
        <authorList>
            <person name="Kim I.S."/>
        </authorList>
    </citation>
    <scope>NUCLEOTIDE SEQUENCE [LARGE SCALE GENOMIC DNA]</scope>
    <source>
        <strain evidence="3 4">SAP-1</strain>
    </source>
</reference>
<protein>
    <submittedName>
        <fullName evidence="3">Nitrogen fixation negative regulator NifL</fullName>
    </submittedName>
</protein>
<dbReference type="InterPro" id="IPR036890">
    <property type="entry name" value="HATPase_C_sf"/>
</dbReference>
<dbReference type="PROSITE" id="PS50112">
    <property type="entry name" value="PAS"/>
    <property type="match status" value="1"/>
</dbReference>
<dbReference type="SMART" id="SM00086">
    <property type="entry name" value="PAC"/>
    <property type="match status" value="1"/>
</dbReference>
<dbReference type="PANTHER" id="PTHR46663">
    <property type="entry name" value="DIGUANYLATE CYCLASE DGCT-RELATED"/>
    <property type="match status" value="1"/>
</dbReference>
<keyword evidence="4" id="KW-1185">Reference proteome</keyword>
<dbReference type="InterPro" id="IPR013767">
    <property type="entry name" value="PAS_fold"/>
</dbReference>
<dbReference type="AlphaFoldDB" id="A0A848MHK5"/>
<gene>
    <name evidence="3" type="primary">nifL</name>
    <name evidence="3" type="ORF">GW590_07220</name>
</gene>
<dbReference type="GO" id="GO:0007165">
    <property type="term" value="P:signal transduction"/>
    <property type="evidence" value="ECO:0007669"/>
    <property type="project" value="InterPro"/>
</dbReference>
<dbReference type="PANTHER" id="PTHR46663:SF3">
    <property type="entry name" value="SLL0267 PROTEIN"/>
    <property type="match status" value="1"/>
</dbReference>
<reference evidence="3 4" key="1">
    <citation type="submission" date="2020-01" db="EMBL/GenBank/DDBJ databases">
        <authorList>
            <person name="Lee S.D."/>
        </authorList>
    </citation>
    <scope>NUCLEOTIDE SEQUENCE [LARGE SCALE GENOMIC DNA]</scope>
    <source>
        <strain evidence="3 4">SAP-1</strain>
    </source>
</reference>
<dbReference type="GO" id="GO:0009399">
    <property type="term" value="P:nitrogen fixation"/>
    <property type="evidence" value="ECO:0007669"/>
    <property type="project" value="InterPro"/>
</dbReference>